<dbReference type="EMBL" id="CAJVPS010006885">
    <property type="protein sequence ID" value="CAG8629587.1"/>
    <property type="molecule type" value="Genomic_DNA"/>
</dbReference>
<evidence type="ECO:0000313" key="2">
    <source>
        <dbReference type="Proteomes" id="UP000789508"/>
    </source>
</evidence>
<feature type="non-terminal residue" evidence="1">
    <location>
        <position position="478"/>
    </location>
</feature>
<name>A0A9N9D857_9GLOM</name>
<sequence length="478" mass="55085">MSQNYLNTQNPTRVTPTNPDYYSSHIFLLYILRNDINQTQANANNEPTYHNTQPHSRQELLSPWIPSPKLLALLHQFNTKILYDHPHIPCCYCSILMFESTTQWITVEPNAQYTLPLAFPEIPIHVNANNTKVAICASCKTKKTRRFPPILSQIPPEIQNVPMYHRKYLSPIRLFCSLGRAVGSNPYTTYRFLKGDISLNASMWLKENNPLLNRYKDLYNIAIPRSTESIPTPLPTATQITPTNSYSSNLPQLVVPNHSFLLETHNEDYRYTNLLAGIIKLDNRNFPISYNDKNLEAMIFPDLFPMGKETSINDLIKCEFIRADLPDPVTEPLLYQLVSTYQIYRCRPELCQGPGTDTNPCKKGFSQPLSITTHVNSSSLRYTYKRLKQQDRWVVLYNPETLLIWQGHINFQYVTTNGFAKYVTKYVTKPEPSELFTVSERDDYLSTNMIHSQRTLPTINSTYLVGLRQSSNSINEIL</sequence>
<comment type="caution">
    <text evidence="1">The sequence shown here is derived from an EMBL/GenBank/DDBJ whole genome shotgun (WGS) entry which is preliminary data.</text>
</comment>
<dbReference type="Proteomes" id="UP000789508">
    <property type="component" value="Unassembled WGS sequence"/>
</dbReference>
<keyword evidence="2" id="KW-1185">Reference proteome</keyword>
<proteinExistence type="predicted"/>
<dbReference type="AlphaFoldDB" id="A0A9N9D857"/>
<gene>
    <name evidence="1" type="ORF">ALEPTO_LOCUS9301</name>
</gene>
<reference evidence="1" key="1">
    <citation type="submission" date="2021-06" db="EMBL/GenBank/DDBJ databases">
        <authorList>
            <person name="Kallberg Y."/>
            <person name="Tangrot J."/>
            <person name="Rosling A."/>
        </authorList>
    </citation>
    <scope>NUCLEOTIDE SEQUENCE</scope>
    <source>
        <strain evidence="1">FL130A</strain>
    </source>
</reference>
<accession>A0A9N9D857</accession>
<protein>
    <submittedName>
        <fullName evidence="1">1277_t:CDS:1</fullName>
    </submittedName>
</protein>
<evidence type="ECO:0000313" key="1">
    <source>
        <dbReference type="EMBL" id="CAG8629587.1"/>
    </source>
</evidence>
<organism evidence="1 2">
    <name type="scientific">Ambispora leptoticha</name>
    <dbReference type="NCBI Taxonomy" id="144679"/>
    <lineage>
        <taxon>Eukaryota</taxon>
        <taxon>Fungi</taxon>
        <taxon>Fungi incertae sedis</taxon>
        <taxon>Mucoromycota</taxon>
        <taxon>Glomeromycotina</taxon>
        <taxon>Glomeromycetes</taxon>
        <taxon>Archaeosporales</taxon>
        <taxon>Ambisporaceae</taxon>
        <taxon>Ambispora</taxon>
    </lineage>
</organism>
<dbReference type="OrthoDB" id="2440770at2759"/>